<evidence type="ECO:0000256" key="5">
    <source>
        <dbReference type="ARBA" id="ARBA00020580"/>
    </source>
</evidence>
<feature type="region of interest" description="Disordered" evidence="18">
    <location>
        <begin position="447"/>
        <end position="534"/>
    </location>
</feature>
<keyword evidence="13" id="KW-1278">Translocase</keyword>
<dbReference type="NCBIfam" id="TIGR01026">
    <property type="entry name" value="fliI_yscN"/>
    <property type="match status" value="1"/>
</dbReference>
<evidence type="ECO:0000256" key="4">
    <source>
        <dbReference type="ARBA" id="ARBA00012473"/>
    </source>
</evidence>
<dbReference type="InterPro" id="IPR022426">
    <property type="entry name" value="FliI_clade3"/>
</dbReference>
<keyword evidence="9" id="KW-0375">Hydrogen ion transport</keyword>
<dbReference type="Gene3D" id="3.40.50.12240">
    <property type="match status" value="1"/>
</dbReference>
<dbReference type="EMBL" id="JPWB01000008">
    <property type="protein sequence ID" value="RCK20237.1"/>
    <property type="molecule type" value="Genomic_DNA"/>
</dbReference>
<keyword evidence="6" id="KW-0813">Transport</keyword>
<accession>A0A367V4X7</accession>
<sequence length="534" mass="58028">MFQIGRNIVAELRRIPDYRVVGRVTAVLGLLVEIGGVEGALSVGDRCKVKRRDGKAVICEVVGFRNERALLMPFGILDGIGIGCEVELGDTQPQVYPDESWLGRVVNAFGEPVDGKGPLSEGNRPYPIRNMPPSAHSRQRVAGKIDLGIRAMNTFLTCCRGQRMGIFAGSGVGKSSLLSMMTRHTTSDVSVVGLIGERGREAREFIEDDLGEEGLRRSVVVVATSDEPPLMRRQAAYMTMALSEYFRDVGRDVLCMMDSVTRFAMAQREISLSVGEPPASKGYTPTVFAELPRLLERAGPGGPGQGSITGLFTVLVDGDDHNEPISDAVRGILDGHVVLDRAIAEQGRYPAINILRSVSRTMPGCNNEQENQIVSRARQLLATYEDMAELIRLGAYRKGTDPKVDEAIHYFPLIEEFLKQRKTECTRLNEGYVELARRLDLLAEQPEEQTPANGQPAAQTEQAAQQPAAASPQQPAAAAEMPAARPAPPPSTGPKINRGPKVHSRSKRENGKDLNEAKRALRQDGNDAPGGASE</sequence>
<evidence type="ECO:0000256" key="14">
    <source>
        <dbReference type="ARBA" id="ARBA00023065"/>
    </source>
</evidence>
<evidence type="ECO:0000256" key="16">
    <source>
        <dbReference type="ARBA" id="ARBA00023310"/>
    </source>
</evidence>
<dbReference type="InterPro" id="IPR020003">
    <property type="entry name" value="ATPase_a/bsu_AS"/>
</dbReference>
<evidence type="ECO:0000313" key="20">
    <source>
        <dbReference type="EMBL" id="RCK20237.1"/>
    </source>
</evidence>
<keyword evidence="12" id="KW-0653">Protein transport</keyword>
<dbReference type="PANTHER" id="PTHR15184:SF9">
    <property type="entry name" value="SPI-1 TYPE 3 SECRETION SYSTEM ATPASE"/>
    <property type="match status" value="1"/>
</dbReference>
<dbReference type="InterPro" id="IPR000194">
    <property type="entry name" value="ATPase_F1/V1/A1_a/bsu_nucl-bd"/>
</dbReference>
<dbReference type="GO" id="GO:0005524">
    <property type="term" value="F:ATP binding"/>
    <property type="evidence" value="ECO:0007669"/>
    <property type="project" value="UniProtKB-KW"/>
</dbReference>
<dbReference type="GO" id="GO:0009288">
    <property type="term" value="C:bacterial-type flagellum"/>
    <property type="evidence" value="ECO:0007669"/>
    <property type="project" value="InterPro"/>
</dbReference>
<dbReference type="GO" id="GO:0030257">
    <property type="term" value="C:type III protein secretion system complex"/>
    <property type="evidence" value="ECO:0007669"/>
    <property type="project" value="InterPro"/>
</dbReference>
<evidence type="ECO:0000256" key="10">
    <source>
        <dbReference type="ARBA" id="ARBA00022795"/>
    </source>
</evidence>
<feature type="domain" description="AAA+ ATPase" evidence="19">
    <location>
        <begin position="160"/>
        <end position="344"/>
    </location>
</feature>
<reference evidence="20 21" key="1">
    <citation type="submission" date="2014-07" db="EMBL/GenBank/DDBJ databases">
        <title>Draft genome sequence of Thalassospira profundimaris R8-17.</title>
        <authorList>
            <person name="Lai Q."/>
            <person name="Shao Z."/>
        </authorList>
    </citation>
    <scope>NUCLEOTIDE SEQUENCE [LARGE SCALE GENOMIC DNA]</scope>
    <source>
        <strain evidence="20 21">R8-17</strain>
    </source>
</reference>
<dbReference type="InterPro" id="IPR040627">
    <property type="entry name" value="T3SS_ATPase_C"/>
</dbReference>
<evidence type="ECO:0000256" key="13">
    <source>
        <dbReference type="ARBA" id="ARBA00022967"/>
    </source>
</evidence>
<dbReference type="InterPro" id="IPR003593">
    <property type="entry name" value="AAA+_ATPase"/>
</dbReference>
<keyword evidence="7" id="KW-0963">Cytoplasm</keyword>
<dbReference type="Pfam" id="PF02874">
    <property type="entry name" value="ATP-synt_ab_N"/>
    <property type="match status" value="1"/>
</dbReference>
<feature type="region of interest" description="Disordered" evidence="18">
    <location>
        <begin position="114"/>
        <end position="137"/>
    </location>
</feature>
<protein>
    <recommendedName>
        <fullName evidence="5">Flagellum-specific ATP synthase</fullName>
        <ecNumber evidence="4">7.1.2.2</ecNumber>
    </recommendedName>
</protein>
<dbReference type="SMART" id="SM00382">
    <property type="entry name" value="AAA"/>
    <property type="match status" value="1"/>
</dbReference>
<dbReference type="GO" id="GO:0016887">
    <property type="term" value="F:ATP hydrolysis activity"/>
    <property type="evidence" value="ECO:0007669"/>
    <property type="project" value="InterPro"/>
</dbReference>
<dbReference type="CDD" id="cd18117">
    <property type="entry name" value="ATP-synt_flagellum-secretory_path_III_N"/>
    <property type="match status" value="1"/>
</dbReference>
<feature type="compositionally biased region" description="Basic and acidic residues" evidence="18">
    <location>
        <begin position="507"/>
        <end position="525"/>
    </location>
</feature>
<dbReference type="CDD" id="cd18114">
    <property type="entry name" value="ATP-synt_flagellum-secretory_path_III_C"/>
    <property type="match status" value="1"/>
</dbReference>
<evidence type="ECO:0000256" key="8">
    <source>
        <dbReference type="ARBA" id="ARBA00022741"/>
    </source>
</evidence>
<evidence type="ECO:0000256" key="18">
    <source>
        <dbReference type="SAM" id="MobiDB-lite"/>
    </source>
</evidence>
<evidence type="ECO:0000256" key="7">
    <source>
        <dbReference type="ARBA" id="ARBA00022490"/>
    </source>
</evidence>
<keyword evidence="11" id="KW-0067">ATP-binding</keyword>
<evidence type="ECO:0000256" key="3">
    <source>
        <dbReference type="ARBA" id="ARBA00008936"/>
    </source>
</evidence>
<evidence type="ECO:0000256" key="11">
    <source>
        <dbReference type="ARBA" id="ARBA00022840"/>
    </source>
</evidence>
<comment type="catalytic activity">
    <reaction evidence="17">
        <text>ATP + H2O + cellular proteinSide 1 = ADP + phosphate + cellular proteinSide 2.</text>
        <dbReference type="EC" id="7.4.2.8"/>
    </reaction>
</comment>
<evidence type="ECO:0000256" key="17">
    <source>
        <dbReference type="ARBA" id="ARBA00034006"/>
    </source>
</evidence>
<comment type="caution">
    <text evidence="20">The sequence shown here is derived from an EMBL/GenBank/DDBJ whole genome shotgun (WGS) entry which is preliminary data.</text>
</comment>
<evidence type="ECO:0000313" key="21">
    <source>
        <dbReference type="Proteomes" id="UP000253061"/>
    </source>
</evidence>
<comment type="similarity">
    <text evidence="3">Belongs to the ATPase alpha/beta chains family.</text>
</comment>
<comment type="function">
    <text evidence="1">Probable catalytic subunit of a protein translocase for flagellum-specific export, or a proton translocase involved in local circuits at the flagellum.</text>
</comment>
<dbReference type="RefSeq" id="WP_062954146.1">
    <property type="nucleotide sequence ID" value="NZ_JPWB01000008.1"/>
</dbReference>
<keyword evidence="14" id="KW-0406">Ion transport</keyword>
<dbReference type="GO" id="GO:0044781">
    <property type="term" value="P:bacterial-type flagellum organization"/>
    <property type="evidence" value="ECO:0007669"/>
    <property type="project" value="UniProtKB-KW"/>
</dbReference>
<dbReference type="EC" id="7.1.2.2" evidence="4"/>
<dbReference type="InterPro" id="IPR027417">
    <property type="entry name" value="P-loop_NTPase"/>
</dbReference>
<evidence type="ECO:0000259" key="19">
    <source>
        <dbReference type="SMART" id="SM00382"/>
    </source>
</evidence>
<evidence type="ECO:0000256" key="1">
    <source>
        <dbReference type="ARBA" id="ARBA00003290"/>
    </source>
</evidence>
<dbReference type="PROSITE" id="PS00152">
    <property type="entry name" value="ATPASE_ALPHA_BETA"/>
    <property type="match status" value="1"/>
</dbReference>
<dbReference type="InterPro" id="IPR004100">
    <property type="entry name" value="ATPase_F1/V1/A1_a/bsu_N"/>
</dbReference>
<evidence type="ECO:0000256" key="12">
    <source>
        <dbReference type="ARBA" id="ARBA00022927"/>
    </source>
</evidence>
<keyword evidence="8" id="KW-0547">Nucleotide-binding</keyword>
<dbReference type="NCBIfam" id="TIGR03498">
    <property type="entry name" value="FliI_clade3"/>
    <property type="match status" value="1"/>
</dbReference>
<gene>
    <name evidence="20" type="ORF">TH6_17320</name>
</gene>
<dbReference type="GO" id="GO:0008564">
    <property type="term" value="F:protein-exporting ATPase activity"/>
    <property type="evidence" value="ECO:0007669"/>
    <property type="project" value="UniProtKB-EC"/>
</dbReference>
<dbReference type="InterPro" id="IPR005714">
    <property type="entry name" value="ATPase_T3SS_FliI/YscN"/>
</dbReference>
<dbReference type="FunFam" id="3.40.50.12240:FF:000002">
    <property type="entry name" value="Flagellum-specific ATP synthase FliI"/>
    <property type="match status" value="1"/>
</dbReference>
<feature type="compositionally biased region" description="Low complexity" evidence="18">
    <location>
        <begin position="455"/>
        <end position="484"/>
    </location>
</feature>
<dbReference type="GO" id="GO:0030254">
    <property type="term" value="P:protein secretion by the type III secretion system"/>
    <property type="evidence" value="ECO:0007669"/>
    <property type="project" value="InterPro"/>
</dbReference>
<evidence type="ECO:0000256" key="6">
    <source>
        <dbReference type="ARBA" id="ARBA00022448"/>
    </source>
</evidence>
<dbReference type="CDD" id="cd01136">
    <property type="entry name" value="ATPase_flagellum-secretory_path_III"/>
    <property type="match status" value="1"/>
</dbReference>
<dbReference type="GO" id="GO:0005737">
    <property type="term" value="C:cytoplasm"/>
    <property type="evidence" value="ECO:0007669"/>
    <property type="project" value="UniProtKB-SubCell"/>
</dbReference>
<dbReference type="Proteomes" id="UP000253061">
    <property type="component" value="Unassembled WGS sequence"/>
</dbReference>
<organism evidence="20 21">
    <name type="scientific">Thalassospira profundimaris</name>
    <dbReference type="NCBI Taxonomy" id="502049"/>
    <lineage>
        <taxon>Bacteria</taxon>
        <taxon>Pseudomonadati</taxon>
        <taxon>Pseudomonadota</taxon>
        <taxon>Alphaproteobacteria</taxon>
        <taxon>Rhodospirillales</taxon>
        <taxon>Thalassospiraceae</taxon>
        <taxon>Thalassospira</taxon>
    </lineage>
</organism>
<dbReference type="Pfam" id="PF00006">
    <property type="entry name" value="ATP-synt_ab"/>
    <property type="match status" value="1"/>
</dbReference>
<dbReference type="PANTHER" id="PTHR15184">
    <property type="entry name" value="ATP SYNTHASE"/>
    <property type="match status" value="1"/>
</dbReference>
<keyword evidence="15" id="KW-1006">Bacterial flagellum protein export</keyword>
<keyword evidence="16" id="KW-0066">ATP synthesis</keyword>
<keyword evidence="10" id="KW-1005">Bacterial flagellum biogenesis</keyword>
<dbReference type="SUPFAM" id="SSF52540">
    <property type="entry name" value="P-loop containing nucleoside triphosphate hydrolases"/>
    <property type="match status" value="1"/>
</dbReference>
<dbReference type="GO" id="GO:0046933">
    <property type="term" value="F:proton-transporting ATP synthase activity, rotational mechanism"/>
    <property type="evidence" value="ECO:0007669"/>
    <property type="project" value="TreeGrafter"/>
</dbReference>
<name>A0A367V4X7_9PROT</name>
<dbReference type="AlphaFoldDB" id="A0A367V4X7"/>
<comment type="subcellular location">
    <subcellularLocation>
        <location evidence="2">Cytoplasm</location>
    </subcellularLocation>
</comment>
<evidence type="ECO:0000256" key="9">
    <source>
        <dbReference type="ARBA" id="ARBA00022781"/>
    </source>
</evidence>
<evidence type="ECO:0000256" key="15">
    <source>
        <dbReference type="ARBA" id="ARBA00023225"/>
    </source>
</evidence>
<dbReference type="InterPro" id="IPR050053">
    <property type="entry name" value="ATPase_alpha/beta_chains"/>
</dbReference>
<evidence type="ECO:0000256" key="2">
    <source>
        <dbReference type="ARBA" id="ARBA00004496"/>
    </source>
</evidence>
<proteinExistence type="inferred from homology"/>
<dbReference type="Pfam" id="PF18269">
    <property type="entry name" value="T3SS_ATPase_C"/>
    <property type="match status" value="1"/>
</dbReference>